<organism evidence="2 3">
    <name type="scientific">Candidatus Scatomonas pullistercoris</name>
    <dbReference type="NCBI Taxonomy" id="2840920"/>
    <lineage>
        <taxon>Bacteria</taxon>
        <taxon>Bacillati</taxon>
        <taxon>Bacillota</taxon>
        <taxon>Clostridia</taxon>
        <taxon>Lachnospirales</taxon>
        <taxon>Lachnospiraceae</taxon>
        <taxon>Lachnospiraceae incertae sedis</taxon>
        <taxon>Candidatus Scatomonas</taxon>
    </lineage>
</organism>
<gene>
    <name evidence="2" type="ORF">IAB71_02660</name>
</gene>
<keyword evidence="1" id="KW-0472">Membrane</keyword>
<reference evidence="2" key="2">
    <citation type="journal article" date="2021" name="PeerJ">
        <title>Extensive microbial diversity within the chicken gut microbiome revealed by metagenomics and culture.</title>
        <authorList>
            <person name="Gilroy R."/>
            <person name="Ravi A."/>
            <person name="Getino M."/>
            <person name="Pursley I."/>
            <person name="Horton D.L."/>
            <person name="Alikhan N.F."/>
            <person name="Baker D."/>
            <person name="Gharbi K."/>
            <person name="Hall N."/>
            <person name="Watson M."/>
            <person name="Adriaenssens E.M."/>
            <person name="Foster-Nyarko E."/>
            <person name="Jarju S."/>
            <person name="Secka A."/>
            <person name="Antonio M."/>
            <person name="Oren A."/>
            <person name="Chaudhuri R.R."/>
            <person name="La Ragione R."/>
            <person name="Hildebrand F."/>
            <person name="Pallen M.J."/>
        </authorList>
    </citation>
    <scope>NUCLEOTIDE SEQUENCE</scope>
    <source>
        <strain evidence="2">CHK188-20938</strain>
    </source>
</reference>
<name>A0A9D1P2A1_9FIRM</name>
<accession>A0A9D1P2A1</accession>
<evidence type="ECO:0000313" key="3">
    <source>
        <dbReference type="Proteomes" id="UP000824169"/>
    </source>
</evidence>
<dbReference type="EMBL" id="DVOO01000009">
    <property type="protein sequence ID" value="HIV24681.1"/>
    <property type="molecule type" value="Genomic_DNA"/>
</dbReference>
<keyword evidence="1" id="KW-0812">Transmembrane</keyword>
<evidence type="ECO:0000256" key="1">
    <source>
        <dbReference type="SAM" id="Phobius"/>
    </source>
</evidence>
<feature type="transmembrane region" description="Helical" evidence="1">
    <location>
        <begin position="53"/>
        <end position="83"/>
    </location>
</feature>
<keyword evidence="1" id="KW-1133">Transmembrane helix</keyword>
<protein>
    <submittedName>
        <fullName evidence="2">Uncharacterized protein</fullName>
    </submittedName>
</protein>
<feature type="transmembrane region" description="Helical" evidence="1">
    <location>
        <begin position="95"/>
        <end position="114"/>
    </location>
</feature>
<evidence type="ECO:0000313" key="2">
    <source>
        <dbReference type="EMBL" id="HIV24681.1"/>
    </source>
</evidence>
<proteinExistence type="predicted"/>
<sequence length="123" mass="13181">MENRKKAFPLSLASLILGLLNSGINLPWAAVILLRGSADAHGGIGLFPDSELMNFFGSLSFFMSVTAAALIFLVLSVVFLIRIRKRNPGKKEKGLAAAGLLLNVLGLLANWVYFSAWAQYGGA</sequence>
<dbReference type="Proteomes" id="UP000824169">
    <property type="component" value="Unassembled WGS sequence"/>
</dbReference>
<reference evidence="2" key="1">
    <citation type="submission" date="2020-10" db="EMBL/GenBank/DDBJ databases">
        <authorList>
            <person name="Gilroy R."/>
        </authorList>
    </citation>
    <scope>NUCLEOTIDE SEQUENCE</scope>
    <source>
        <strain evidence="2">CHK188-20938</strain>
    </source>
</reference>
<comment type="caution">
    <text evidence="2">The sequence shown here is derived from an EMBL/GenBank/DDBJ whole genome shotgun (WGS) entry which is preliminary data.</text>
</comment>
<dbReference type="AlphaFoldDB" id="A0A9D1P2A1"/>